<dbReference type="Proteomes" id="UP001499933">
    <property type="component" value="Unassembled WGS sequence"/>
</dbReference>
<accession>A0ABP5BG17</accession>
<evidence type="ECO:0000313" key="2">
    <source>
        <dbReference type="Proteomes" id="UP001499933"/>
    </source>
</evidence>
<proteinExistence type="predicted"/>
<gene>
    <name evidence="1" type="ORF">GCM10009776_00340</name>
</gene>
<name>A0ABP5BG17_9MICO</name>
<evidence type="ECO:0000313" key="1">
    <source>
        <dbReference type="EMBL" id="GAA1942500.1"/>
    </source>
</evidence>
<dbReference type="EMBL" id="BAAAOG010000001">
    <property type="protein sequence ID" value="GAA1942500.1"/>
    <property type="molecule type" value="Genomic_DNA"/>
</dbReference>
<dbReference type="RefSeq" id="WP_344089940.1">
    <property type="nucleotide sequence ID" value="NZ_BAAAOG010000001.1"/>
</dbReference>
<sequence>MIANEYLFQHLREAEEQRFRQELEYRRIARERGVDRESAATHFGHVVRDTVRRLRRPAHTGASVLSPSR</sequence>
<organism evidence="1 2">
    <name type="scientific">Microbacterium deminutum</name>
    <dbReference type="NCBI Taxonomy" id="344164"/>
    <lineage>
        <taxon>Bacteria</taxon>
        <taxon>Bacillati</taxon>
        <taxon>Actinomycetota</taxon>
        <taxon>Actinomycetes</taxon>
        <taxon>Micrococcales</taxon>
        <taxon>Microbacteriaceae</taxon>
        <taxon>Microbacterium</taxon>
    </lineage>
</organism>
<reference evidence="2" key="1">
    <citation type="journal article" date="2019" name="Int. J. Syst. Evol. Microbiol.">
        <title>The Global Catalogue of Microorganisms (GCM) 10K type strain sequencing project: providing services to taxonomists for standard genome sequencing and annotation.</title>
        <authorList>
            <consortium name="The Broad Institute Genomics Platform"/>
            <consortium name="The Broad Institute Genome Sequencing Center for Infectious Disease"/>
            <person name="Wu L."/>
            <person name="Ma J."/>
        </authorList>
    </citation>
    <scope>NUCLEOTIDE SEQUENCE [LARGE SCALE GENOMIC DNA]</scope>
    <source>
        <strain evidence="2">JCM 14901</strain>
    </source>
</reference>
<keyword evidence="2" id="KW-1185">Reference proteome</keyword>
<protein>
    <submittedName>
        <fullName evidence="1">Uncharacterized protein</fullName>
    </submittedName>
</protein>
<comment type="caution">
    <text evidence="1">The sequence shown here is derived from an EMBL/GenBank/DDBJ whole genome shotgun (WGS) entry which is preliminary data.</text>
</comment>